<keyword evidence="3" id="KW-0507">mRNA processing</keyword>
<keyword evidence="5" id="KW-0677">Repeat</keyword>
<dbReference type="GO" id="GO:0008380">
    <property type="term" value="P:RNA splicing"/>
    <property type="evidence" value="ECO:0007669"/>
    <property type="project" value="UniProtKB-KW"/>
</dbReference>
<dbReference type="CDD" id="cd12246">
    <property type="entry name" value="RRM1_U1A_like"/>
    <property type="match status" value="1"/>
</dbReference>
<accession>A0A0C3K409</accession>
<evidence type="ECO:0000256" key="7">
    <source>
        <dbReference type="ARBA" id="ARBA00023187"/>
    </source>
</evidence>
<evidence type="ECO:0000256" key="9">
    <source>
        <dbReference type="ARBA" id="ARBA00023274"/>
    </source>
</evidence>
<keyword evidence="7" id="KW-0508">mRNA splicing</keyword>
<feature type="compositionally biased region" description="Polar residues" evidence="11">
    <location>
        <begin position="176"/>
        <end position="185"/>
    </location>
</feature>
<organism evidence="13 14">
    <name type="scientific">Tulasnella calospora MUT 4182</name>
    <dbReference type="NCBI Taxonomy" id="1051891"/>
    <lineage>
        <taxon>Eukaryota</taxon>
        <taxon>Fungi</taxon>
        <taxon>Dikarya</taxon>
        <taxon>Basidiomycota</taxon>
        <taxon>Agaricomycotina</taxon>
        <taxon>Agaricomycetes</taxon>
        <taxon>Cantharellales</taxon>
        <taxon>Tulasnellaceae</taxon>
        <taxon>Tulasnella</taxon>
    </lineage>
</organism>
<evidence type="ECO:0000256" key="4">
    <source>
        <dbReference type="ARBA" id="ARBA00022728"/>
    </source>
</evidence>
<feature type="domain" description="RRM" evidence="12">
    <location>
        <begin position="8"/>
        <end position="87"/>
    </location>
</feature>
<evidence type="ECO:0000256" key="1">
    <source>
        <dbReference type="ARBA" id="ARBA00004123"/>
    </source>
</evidence>
<keyword evidence="8" id="KW-0539">Nucleus</keyword>
<evidence type="ECO:0000256" key="2">
    <source>
        <dbReference type="ARBA" id="ARBA00007243"/>
    </source>
</evidence>
<evidence type="ECO:0000256" key="3">
    <source>
        <dbReference type="ARBA" id="ARBA00022664"/>
    </source>
</evidence>
<feature type="domain" description="RRM" evidence="12">
    <location>
        <begin position="182"/>
        <end position="258"/>
    </location>
</feature>
<evidence type="ECO:0000259" key="12">
    <source>
        <dbReference type="PROSITE" id="PS50102"/>
    </source>
</evidence>
<dbReference type="SUPFAM" id="SSF54928">
    <property type="entry name" value="RNA-binding domain, RBD"/>
    <property type="match status" value="1"/>
</dbReference>
<dbReference type="InterPro" id="IPR012677">
    <property type="entry name" value="Nucleotide-bd_a/b_plait_sf"/>
</dbReference>
<dbReference type="SMART" id="SM00360">
    <property type="entry name" value="RRM"/>
    <property type="match status" value="2"/>
</dbReference>
<reference evidence="13 14" key="1">
    <citation type="submission" date="2014-04" db="EMBL/GenBank/DDBJ databases">
        <authorList>
            <consortium name="DOE Joint Genome Institute"/>
            <person name="Kuo A."/>
            <person name="Girlanda M."/>
            <person name="Perotto S."/>
            <person name="Kohler A."/>
            <person name="Nagy L.G."/>
            <person name="Floudas D."/>
            <person name="Copeland A."/>
            <person name="Barry K.W."/>
            <person name="Cichocki N."/>
            <person name="Veneault-Fourrey C."/>
            <person name="LaButti K."/>
            <person name="Lindquist E.A."/>
            <person name="Lipzen A."/>
            <person name="Lundell T."/>
            <person name="Morin E."/>
            <person name="Murat C."/>
            <person name="Sun H."/>
            <person name="Tunlid A."/>
            <person name="Henrissat B."/>
            <person name="Grigoriev I.V."/>
            <person name="Hibbett D.S."/>
            <person name="Martin F."/>
            <person name="Nordberg H.P."/>
            <person name="Cantor M.N."/>
            <person name="Hua S.X."/>
        </authorList>
    </citation>
    <scope>NUCLEOTIDE SEQUENCE [LARGE SCALE GENOMIC DNA]</scope>
    <source>
        <strain evidence="13 14">MUT 4182</strain>
    </source>
</reference>
<name>A0A0C3K409_9AGAM</name>
<evidence type="ECO:0000256" key="11">
    <source>
        <dbReference type="SAM" id="MobiDB-lite"/>
    </source>
</evidence>
<feature type="compositionally biased region" description="Acidic residues" evidence="11">
    <location>
        <begin position="154"/>
        <end position="165"/>
    </location>
</feature>
<dbReference type="GO" id="GO:0006397">
    <property type="term" value="P:mRNA processing"/>
    <property type="evidence" value="ECO:0007669"/>
    <property type="project" value="UniProtKB-KW"/>
</dbReference>
<dbReference type="OrthoDB" id="277802at2759"/>
<keyword evidence="4" id="KW-0747">Spliceosome</keyword>
<dbReference type="PANTHER" id="PTHR10501">
    <property type="entry name" value="U1 SMALL NUCLEAR RIBONUCLEOPROTEIN A/U2 SMALL NUCLEAR RIBONUCLEOPROTEIN B"/>
    <property type="match status" value="1"/>
</dbReference>
<dbReference type="GO" id="GO:0003723">
    <property type="term" value="F:RNA binding"/>
    <property type="evidence" value="ECO:0007669"/>
    <property type="project" value="UniProtKB-UniRule"/>
</dbReference>
<keyword evidence="14" id="KW-1185">Reference proteome</keyword>
<sequence length="258" mass="28721">MSSIPPNTALYIRNLNDKVKKEELRKQLYNLFTPYGKVISVVAQKGQKMKGQAFVVFRDLASATTAMRSLDGELFYEKAMHIEYAKTKSWATSRLEDPNFVPPKHMKISAEAAAIAVGALKVTVSHAQEDNERKRARDEEMADGESPEKKQRDDDDEMDMDDDEPSGSGTAAPRPVSNQPSSTLRCENLPTEVTDEVLAVLFQQYPGFQSTHVSPVLGANKSKTAHVRYDQVDQATTAKDALDGFALKKGWNMKVFYA</sequence>
<dbReference type="AlphaFoldDB" id="A0A0C3K409"/>
<protein>
    <recommendedName>
        <fullName evidence="12">RRM domain-containing protein</fullName>
    </recommendedName>
</protein>
<dbReference type="Gene3D" id="3.30.70.330">
    <property type="match status" value="2"/>
</dbReference>
<dbReference type="STRING" id="1051891.A0A0C3K409"/>
<evidence type="ECO:0000256" key="10">
    <source>
        <dbReference type="PROSITE-ProRule" id="PRU00176"/>
    </source>
</evidence>
<evidence type="ECO:0000313" key="14">
    <source>
        <dbReference type="Proteomes" id="UP000054248"/>
    </source>
</evidence>
<dbReference type="GO" id="GO:0005681">
    <property type="term" value="C:spliceosomal complex"/>
    <property type="evidence" value="ECO:0007669"/>
    <property type="project" value="UniProtKB-KW"/>
</dbReference>
<dbReference type="InterPro" id="IPR035979">
    <property type="entry name" value="RBD_domain_sf"/>
</dbReference>
<evidence type="ECO:0000256" key="6">
    <source>
        <dbReference type="ARBA" id="ARBA00022884"/>
    </source>
</evidence>
<dbReference type="GO" id="GO:0030532">
    <property type="term" value="C:small nuclear ribonucleoprotein complex"/>
    <property type="evidence" value="ECO:0007669"/>
    <property type="project" value="UniProtKB-ARBA"/>
</dbReference>
<dbReference type="PROSITE" id="PS50102">
    <property type="entry name" value="RRM"/>
    <property type="match status" value="2"/>
</dbReference>
<evidence type="ECO:0000256" key="5">
    <source>
        <dbReference type="ARBA" id="ARBA00022737"/>
    </source>
</evidence>
<dbReference type="HOGENOM" id="CLU_041869_1_1_1"/>
<reference evidence="14" key="2">
    <citation type="submission" date="2015-01" db="EMBL/GenBank/DDBJ databases">
        <title>Evolutionary Origins and Diversification of the Mycorrhizal Mutualists.</title>
        <authorList>
            <consortium name="DOE Joint Genome Institute"/>
            <consortium name="Mycorrhizal Genomics Consortium"/>
            <person name="Kohler A."/>
            <person name="Kuo A."/>
            <person name="Nagy L.G."/>
            <person name="Floudas D."/>
            <person name="Copeland A."/>
            <person name="Barry K.W."/>
            <person name="Cichocki N."/>
            <person name="Veneault-Fourrey C."/>
            <person name="LaButti K."/>
            <person name="Lindquist E.A."/>
            <person name="Lipzen A."/>
            <person name="Lundell T."/>
            <person name="Morin E."/>
            <person name="Murat C."/>
            <person name="Riley R."/>
            <person name="Ohm R."/>
            <person name="Sun H."/>
            <person name="Tunlid A."/>
            <person name="Henrissat B."/>
            <person name="Grigoriev I.V."/>
            <person name="Hibbett D.S."/>
            <person name="Martin F."/>
        </authorList>
    </citation>
    <scope>NUCLEOTIDE SEQUENCE [LARGE SCALE GENOMIC DNA]</scope>
    <source>
        <strain evidence="14">MUT 4182</strain>
    </source>
</reference>
<dbReference type="Pfam" id="PF00076">
    <property type="entry name" value="RRM_1"/>
    <property type="match status" value="2"/>
</dbReference>
<proteinExistence type="inferred from homology"/>
<comment type="subcellular location">
    <subcellularLocation>
        <location evidence="1">Nucleus</location>
    </subcellularLocation>
</comment>
<dbReference type="FunFam" id="3.30.70.330:FF:000029">
    <property type="entry name" value="U2 small nuclear ribonucleoprotein B"/>
    <property type="match status" value="1"/>
</dbReference>
<keyword evidence="6 10" id="KW-0694">RNA-binding</keyword>
<dbReference type="EMBL" id="KN823650">
    <property type="protein sequence ID" value="KIO16168.1"/>
    <property type="molecule type" value="Genomic_DNA"/>
</dbReference>
<keyword evidence="9" id="KW-0687">Ribonucleoprotein</keyword>
<feature type="compositionally biased region" description="Basic and acidic residues" evidence="11">
    <location>
        <begin position="128"/>
        <end position="139"/>
    </location>
</feature>
<feature type="region of interest" description="Disordered" evidence="11">
    <location>
        <begin position="128"/>
        <end position="185"/>
    </location>
</feature>
<dbReference type="FunFam" id="3.30.70.330:FF:000039">
    <property type="entry name" value="U1 small nuclear ribonucleoprotein A"/>
    <property type="match status" value="1"/>
</dbReference>
<comment type="similarity">
    <text evidence="2">Belongs to the RRM U1 A/B'' family.</text>
</comment>
<evidence type="ECO:0000256" key="8">
    <source>
        <dbReference type="ARBA" id="ARBA00023242"/>
    </source>
</evidence>
<gene>
    <name evidence="13" type="ORF">M407DRAFT_193289</name>
</gene>
<dbReference type="CDD" id="cd12247">
    <property type="entry name" value="RRM2_U1A_like"/>
    <property type="match status" value="1"/>
</dbReference>
<dbReference type="Proteomes" id="UP000054248">
    <property type="component" value="Unassembled WGS sequence"/>
</dbReference>
<evidence type="ECO:0000313" key="13">
    <source>
        <dbReference type="EMBL" id="KIO16168.1"/>
    </source>
</evidence>
<dbReference type="InterPro" id="IPR000504">
    <property type="entry name" value="RRM_dom"/>
</dbReference>